<dbReference type="RefSeq" id="WP_208056579.1">
    <property type="nucleotide sequence ID" value="NZ_JAGEMK010000008.1"/>
</dbReference>
<evidence type="ECO:0000313" key="2">
    <source>
        <dbReference type="EMBL" id="MBO1752892.1"/>
    </source>
</evidence>
<evidence type="ECO:0000313" key="3">
    <source>
        <dbReference type="Proteomes" id="UP000664209"/>
    </source>
</evidence>
<sequence>MGITIETRTATQITAAELYPLLQLRVDVFVVEQECPYPDLDGQDLLPDTLQVWAHEDGAVLGCIRVLRTGSDSPSIGRVATSPAARGRGVAGRLLEEGITLCGPTATIHLGAQAHLEQWYGRYGFVRAGENYDEDGIPHVPMERRPTTAG</sequence>
<dbReference type="EMBL" id="JAGEMK010000008">
    <property type="protein sequence ID" value="MBO1752892.1"/>
    <property type="molecule type" value="Genomic_DNA"/>
</dbReference>
<proteinExistence type="predicted"/>
<organism evidence="2 3">
    <name type="scientific">Actinotalea soli</name>
    <dbReference type="NCBI Taxonomy" id="2819234"/>
    <lineage>
        <taxon>Bacteria</taxon>
        <taxon>Bacillati</taxon>
        <taxon>Actinomycetota</taxon>
        <taxon>Actinomycetes</taxon>
        <taxon>Micrococcales</taxon>
        <taxon>Cellulomonadaceae</taxon>
        <taxon>Actinotalea</taxon>
    </lineage>
</organism>
<dbReference type="SUPFAM" id="SSF55729">
    <property type="entry name" value="Acyl-CoA N-acyltransferases (Nat)"/>
    <property type="match status" value="1"/>
</dbReference>
<dbReference type="InterPro" id="IPR016181">
    <property type="entry name" value="Acyl_CoA_acyltransferase"/>
</dbReference>
<dbReference type="GO" id="GO:0016747">
    <property type="term" value="F:acyltransferase activity, transferring groups other than amino-acyl groups"/>
    <property type="evidence" value="ECO:0007669"/>
    <property type="project" value="InterPro"/>
</dbReference>
<gene>
    <name evidence="2" type="ORF">J4G33_13850</name>
</gene>
<evidence type="ECO:0000259" key="1">
    <source>
        <dbReference type="PROSITE" id="PS51186"/>
    </source>
</evidence>
<name>A0A939LQK1_9CELL</name>
<comment type="caution">
    <text evidence="2">The sequence shown here is derived from an EMBL/GenBank/DDBJ whole genome shotgun (WGS) entry which is preliminary data.</text>
</comment>
<accession>A0A939LQK1</accession>
<dbReference type="Gene3D" id="3.40.630.30">
    <property type="match status" value="1"/>
</dbReference>
<feature type="domain" description="N-acetyltransferase" evidence="1">
    <location>
        <begin position="5"/>
        <end position="147"/>
    </location>
</feature>
<dbReference type="InterPro" id="IPR000182">
    <property type="entry name" value="GNAT_dom"/>
</dbReference>
<dbReference type="Pfam" id="PF13673">
    <property type="entry name" value="Acetyltransf_10"/>
    <property type="match status" value="1"/>
</dbReference>
<protein>
    <submittedName>
        <fullName evidence="2">GNAT family N-acetyltransferase</fullName>
    </submittedName>
</protein>
<keyword evidence="3" id="KW-1185">Reference proteome</keyword>
<dbReference type="PROSITE" id="PS51186">
    <property type="entry name" value="GNAT"/>
    <property type="match status" value="1"/>
</dbReference>
<dbReference type="CDD" id="cd04301">
    <property type="entry name" value="NAT_SF"/>
    <property type="match status" value="1"/>
</dbReference>
<dbReference type="AlphaFoldDB" id="A0A939LQK1"/>
<reference evidence="2" key="1">
    <citation type="submission" date="2021-03" db="EMBL/GenBank/DDBJ databases">
        <title>Actinotalea soli sp. nov., isolated from soil.</title>
        <authorList>
            <person name="Ping W."/>
            <person name="Zhang J."/>
        </authorList>
    </citation>
    <scope>NUCLEOTIDE SEQUENCE</scope>
    <source>
        <strain evidence="2">BY-33</strain>
    </source>
</reference>
<dbReference type="Proteomes" id="UP000664209">
    <property type="component" value="Unassembled WGS sequence"/>
</dbReference>